<accession>A0ABR7Y2W5</accession>
<dbReference type="InterPro" id="IPR013324">
    <property type="entry name" value="RNA_pol_sigma_r3/r4-like"/>
</dbReference>
<dbReference type="RefSeq" id="WP_190308799.1">
    <property type="nucleotide sequence ID" value="NZ_JACNYK010000002.1"/>
</dbReference>
<sequence>MCRPPFTDERELLQKLRDGDSSAFEQVYNLYAAPLAYKIHKLIKIQAVVQELHQDTFLRLWNNRKSLTEGTNLKAYIFTIAQNLSIDFYRKASKDKELEKQLAVHINLSYDHIEPLLSYKETSTILEQLISLLPPQRQKVFRLIKLEGKSYEEASVYFGVSISTIKDHMAKSSDFLKGKLSENYPHLLFTIASYIILK</sequence>
<evidence type="ECO:0000256" key="4">
    <source>
        <dbReference type="ARBA" id="ARBA00023163"/>
    </source>
</evidence>
<dbReference type="InterPro" id="IPR039425">
    <property type="entry name" value="RNA_pol_sigma-70-like"/>
</dbReference>
<evidence type="ECO:0000313" key="7">
    <source>
        <dbReference type="EMBL" id="MBD1425650.1"/>
    </source>
</evidence>
<comment type="caution">
    <text evidence="7">The sequence shown here is derived from an EMBL/GenBank/DDBJ whole genome shotgun (WGS) entry which is preliminary data.</text>
</comment>
<gene>
    <name evidence="7" type="ORF">H8B17_08660</name>
</gene>
<name>A0ABR7Y2W5_9SPHI</name>
<dbReference type="Gene3D" id="1.10.1740.10">
    <property type="match status" value="1"/>
</dbReference>
<dbReference type="Proteomes" id="UP000606494">
    <property type="component" value="Unassembled WGS sequence"/>
</dbReference>
<dbReference type="InterPro" id="IPR013325">
    <property type="entry name" value="RNA_pol_sigma_r2"/>
</dbReference>
<dbReference type="SUPFAM" id="SSF88659">
    <property type="entry name" value="Sigma3 and sigma4 domains of RNA polymerase sigma factors"/>
    <property type="match status" value="1"/>
</dbReference>
<dbReference type="Pfam" id="PF04542">
    <property type="entry name" value="Sigma70_r2"/>
    <property type="match status" value="1"/>
</dbReference>
<comment type="similarity">
    <text evidence="1">Belongs to the sigma-70 factor family. ECF subfamily.</text>
</comment>
<dbReference type="EMBL" id="JACNYK010000002">
    <property type="protein sequence ID" value="MBD1425650.1"/>
    <property type="molecule type" value="Genomic_DNA"/>
</dbReference>
<dbReference type="PANTHER" id="PTHR43133">
    <property type="entry name" value="RNA POLYMERASE ECF-TYPE SIGMA FACTO"/>
    <property type="match status" value="1"/>
</dbReference>
<dbReference type="PANTHER" id="PTHR43133:SF46">
    <property type="entry name" value="RNA POLYMERASE SIGMA-70 FACTOR ECF SUBFAMILY"/>
    <property type="match status" value="1"/>
</dbReference>
<proteinExistence type="inferred from homology"/>
<evidence type="ECO:0000259" key="6">
    <source>
        <dbReference type="Pfam" id="PF08281"/>
    </source>
</evidence>
<evidence type="ECO:0000256" key="1">
    <source>
        <dbReference type="ARBA" id="ARBA00010641"/>
    </source>
</evidence>
<reference evidence="7 8" key="1">
    <citation type="submission" date="2020-08" db="EMBL/GenBank/DDBJ databases">
        <title>Sphingobacterium sp. DN00404 isolated from aquaculture water.</title>
        <authorList>
            <person name="Zhang M."/>
        </authorList>
    </citation>
    <scope>NUCLEOTIDE SEQUENCE [LARGE SCALE GENOMIC DNA]</scope>
    <source>
        <strain evidence="7 8">KCTC 32294</strain>
    </source>
</reference>
<dbReference type="Gene3D" id="1.10.10.10">
    <property type="entry name" value="Winged helix-like DNA-binding domain superfamily/Winged helix DNA-binding domain"/>
    <property type="match status" value="1"/>
</dbReference>
<evidence type="ECO:0000259" key="5">
    <source>
        <dbReference type="Pfam" id="PF04542"/>
    </source>
</evidence>
<keyword evidence="4" id="KW-0804">Transcription</keyword>
<organism evidence="7 8">
    <name type="scientific">Sphingobacterium arenae</name>
    <dbReference type="NCBI Taxonomy" id="1280598"/>
    <lineage>
        <taxon>Bacteria</taxon>
        <taxon>Pseudomonadati</taxon>
        <taxon>Bacteroidota</taxon>
        <taxon>Sphingobacteriia</taxon>
        <taxon>Sphingobacteriales</taxon>
        <taxon>Sphingobacteriaceae</taxon>
        <taxon>Sphingobacterium</taxon>
    </lineage>
</organism>
<dbReference type="InterPro" id="IPR013249">
    <property type="entry name" value="RNA_pol_sigma70_r4_t2"/>
</dbReference>
<evidence type="ECO:0000256" key="3">
    <source>
        <dbReference type="ARBA" id="ARBA00023082"/>
    </source>
</evidence>
<dbReference type="InterPro" id="IPR007627">
    <property type="entry name" value="RNA_pol_sigma70_r2"/>
</dbReference>
<keyword evidence="2" id="KW-0805">Transcription regulation</keyword>
<evidence type="ECO:0000256" key="2">
    <source>
        <dbReference type="ARBA" id="ARBA00023015"/>
    </source>
</evidence>
<feature type="domain" description="RNA polymerase sigma-70 region 2" evidence="5">
    <location>
        <begin position="31"/>
        <end position="93"/>
    </location>
</feature>
<dbReference type="Pfam" id="PF08281">
    <property type="entry name" value="Sigma70_r4_2"/>
    <property type="match status" value="1"/>
</dbReference>
<dbReference type="InterPro" id="IPR014284">
    <property type="entry name" value="RNA_pol_sigma-70_dom"/>
</dbReference>
<protein>
    <submittedName>
        <fullName evidence="7">Sigma-70 family RNA polymerase sigma factor</fullName>
    </submittedName>
</protein>
<keyword evidence="8" id="KW-1185">Reference proteome</keyword>
<dbReference type="InterPro" id="IPR036388">
    <property type="entry name" value="WH-like_DNA-bd_sf"/>
</dbReference>
<evidence type="ECO:0000313" key="8">
    <source>
        <dbReference type="Proteomes" id="UP000606494"/>
    </source>
</evidence>
<feature type="domain" description="RNA polymerase sigma factor 70 region 4 type 2" evidence="6">
    <location>
        <begin position="125"/>
        <end position="170"/>
    </location>
</feature>
<dbReference type="SUPFAM" id="SSF88946">
    <property type="entry name" value="Sigma2 domain of RNA polymerase sigma factors"/>
    <property type="match status" value="1"/>
</dbReference>
<keyword evidence="3" id="KW-0731">Sigma factor</keyword>
<dbReference type="NCBIfam" id="TIGR02937">
    <property type="entry name" value="sigma70-ECF"/>
    <property type="match status" value="1"/>
</dbReference>